<feature type="transmembrane region" description="Helical" evidence="5">
    <location>
        <begin position="93"/>
        <end position="115"/>
    </location>
</feature>
<evidence type="ECO:0000256" key="1">
    <source>
        <dbReference type="ARBA" id="ARBA00000085"/>
    </source>
</evidence>
<name>A0A2N7WFQ8_9BURK</name>
<feature type="transmembrane region" description="Helical" evidence="5">
    <location>
        <begin position="61"/>
        <end position="81"/>
    </location>
</feature>
<keyword evidence="5" id="KW-0812">Transmembrane</keyword>
<feature type="transmembrane region" description="Helical" evidence="5">
    <location>
        <begin position="29"/>
        <end position="49"/>
    </location>
</feature>
<dbReference type="InterPro" id="IPR003594">
    <property type="entry name" value="HATPase_dom"/>
</dbReference>
<keyword evidence="5" id="KW-1133">Transmembrane helix</keyword>
<dbReference type="PANTHER" id="PTHR43547">
    <property type="entry name" value="TWO-COMPONENT HISTIDINE KINASE"/>
    <property type="match status" value="1"/>
</dbReference>
<evidence type="ECO:0000256" key="5">
    <source>
        <dbReference type="SAM" id="Phobius"/>
    </source>
</evidence>
<feature type="region of interest" description="Disordered" evidence="4">
    <location>
        <begin position="458"/>
        <end position="481"/>
    </location>
</feature>
<dbReference type="Pfam" id="PF16927">
    <property type="entry name" value="HisKA_7TM"/>
    <property type="match status" value="1"/>
</dbReference>
<dbReference type="EMBL" id="PNYB01000001">
    <property type="protein sequence ID" value="PMS28222.1"/>
    <property type="molecule type" value="Genomic_DNA"/>
</dbReference>
<dbReference type="PANTHER" id="PTHR43547:SF2">
    <property type="entry name" value="HYBRID SIGNAL TRANSDUCTION HISTIDINE KINASE C"/>
    <property type="match status" value="1"/>
</dbReference>
<evidence type="ECO:0000256" key="2">
    <source>
        <dbReference type="ARBA" id="ARBA00012438"/>
    </source>
</evidence>
<feature type="transmembrane region" description="Helical" evidence="5">
    <location>
        <begin position="135"/>
        <end position="154"/>
    </location>
</feature>
<feature type="transmembrane region" description="Helical" evidence="5">
    <location>
        <begin position="6"/>
        <end position="22"/>
    </location>
</feature>
<dbReference type="InterPro" id="IPR031621">
    <property type="entry name" value="HisKA_7TM"/>
</dbReference>
<dbReference type="EC" id="2.7.13.3" evidence="2"/>
<dbReference type="InterPro" id="IPR005467">
    <property type="entry name" value="His_kinase_dom"/>
</dbReference>
<dbReference type="Proteomes" id="UP000235347">
    <property type="component" value="Unassembled WGS sequence"/>
</dbReference>
<dbReference type="PROSITE" id="PS50109">
    <property type="entry name" value="HIS_KIN"/>
    <property type="match status" value="1"/>
</dbReference>
<evidence type="ECO:0000259" key="6">
    <source>
        <dbReference type="PROSITE" id="PS50109"/>
    </source>
</evidence>
<evidence type="ECO:0000256" key="3">
    <source>
        <dbReference type="ARBA" id="ARBA00022553"/>
    </source>
</evidence>
<accession>A0A2N7WFQ8</accession>
<evidence type="ECO:0000313" key="8">
    <source>
        <dbReference type="Proteomes" id="UP000235347"/>
    </source>
</evidence>
<dbReference type="SMART" id="SM00387">
    <property type="entry name" value="HATPase_c"/>
    <property type="match status" value="1"/>
</dbReference>
<dbReference type="Pfam" id="PF02518">
    <property type="entry name" value="HATPase_c"/>
    <property type="match status" value="1"/>
</dbReference>
<proteinExistence type="predicted"/>
<keyword evidence="5" id="KW-0472">Membrane</keyword>
<reference evidence="7 8" key="1">
    <citation type="submission" date="2018-01" db="EMBL/GenBank/DDBJ databases">
        <title>Whole genome analyses suggest that Burkholderia sensu lato contains two further novel genera in the rhizoxinica-symbiotica group Mycetohabitans gen. nov., and Trinickia gen. nov.: implications for the evolution of diazotrophy and nodulation in the Burkholderiaceae.</title>
        <authorList>
            <person name="Estrada-de los Santos P."/>
            <person name="Palmer M."/>
            <person name="Chavez-Ramirez B."/>
            <person name="Beukes C."/>
            <person name="Steenkamp E.T."/>
            <person name="Hirsch A.M."/>
            <person name="Manyaka P."/>
            <person name="Maluk M."/>
            <person name="Lafos M."/>
            <person name="Crook M."/>
            <person name="Gross E."/>
            <person name="Simon M.F."/>
            <person name="Bueno dos Reis Junior F."/>
            <person name="Poole P.S."/>
            <person name="Venter S.N."/>
            <person name="James E.K."/>
        </authorList>
    </citation>
    <scope>NUCLEOTIDE SEQUENCE [LARGE SCALE GENOMIC DNA]</scope>
    <source>
        <strain evidence="7 8">GP25-8</strain>
    </source>
</reference>
<feature type="transmembrane region" description="Helical" evidence="5">
    <location>
        <begin position="192"/>
        <end position="216"/>
    </location>
</feature>
<dbReference type="InterPro" id="IPR004358">
    <property type="entry name" value="Sig_transdc_His_kin-like_C"/>
</dbReference>
<protein>
    <recommendedName>
        <fullName evidence="2">histidine kinase</fullName>
        <ecNumber evidence="2">2.7.13.3</ecNumber>
    </recommendedName>
</protein>
<sequence>MYSLLPAFVSALFLGFGLYVLITEGVTRVSVPFVAMCATTFVWQGAWAFLFQTTHADTAAVLVKVGYFFILFLPTTLYHFSVEVVSRRSERSALLASYALCIVLAILLITSNRIVDGFNSHFFGDYPRAGRLHPIHVIQTVLVVSRSAWLIFTARRDARAAGVRKLLSFCLLGVVIYSFAAVDYAVNYGYGFYPSGFVFITLSLGILAVAIVRYGLMGPYLLLATMAHEVATPLATIGMHADELRSALPELMRGYRLAVQHRLCEDKLYSLDEPDRLPGLASAIRRQVNSTSVVMEMSLALLTLRRLDKRSFAAYSIKACVDAALDRFPFRAGERELVSTVRIDPGLQFSGSDSLLIFVLFNLLKNALQAIQASGKGDIHIEAQSSDGFGVLRFSDTGPGIAPDVLAQIFEPFYSTKAPGRGSGVGLTFCRRVCEAFGGSIACESELGEHTTFILRLPEPGSAMDRGRHDPSPSSRRYRLG</sequence>
<organism evidence="7 8">
    <name type="scientific">Trinickia soli</name>
    <dbReference type="NCBI Taxonomy" id="380675"/>
    <lineage>
        <taxon>Bacteria</taxon>
        <taxon>Pseudomonadati</taxon>
        <taxon>Pseudomonadota</taxon>
        <taxon>Betaproteobacteria</taxon>
        <taxon>Burkholderiales</taxon>
        <taxon>Burkholderiaceae</taxon>
        <taxon>Trinickia</taxon>
    </lineage>
</organism>
<dbReference type="SUPFAM" id="SSF55874">
    <property type="entry name" value="ATPase domain of HSP90 chaperone/DNA topoisomerase II/histidine kinase"/>
    <property type="match status" value="1"/>
</dbReference>
<evidence type="ECO:0000313" key="7">
    <source>
        <dbReference type="EMBL" id="PMS28222.1"/>
    </source>
</evidence>
<keyword evidence="8" id="KW-1185">Reference proteome</keyword>
<comment type="catalytic activity">
    <reaction evidence="1">
        <text>ATP + protein L-histidine = ADP + protein N-phospho-L-histidine.</text>
        <dbReference type="EC" id="2.7.13.3"/>
    </reaction>
</comment>
<dbReference type="AlphaFoldDB" id="A0A2N7WFQ8"/>
<comment type="caution">
    <text evidence="7">The sequence shown here is derived from an EMBL/GenBank/DDBJ whole genome shotgun (WGS) entry which is preliminary data.</text>
</comment>
<dbReference type="PRINTS" id="PR00344">
    <property type="entry name" value="BCTRLSENSOR"/>
</dbReference>
<feature type="transmembrane region" description="Helical" evidence="5">
    <location>
        <begin position="166"/>
        <end position="186"/>
    </location>
</feature>
<gene>
    <name evidence="7" type="ORF">C0Z19_00330</name>
</gene>
<dbReference type="GO" id="GO:0000155">
    <property type="term" value="F:phosphorelay sensor kinase activity"/>
    <property type="evidence" value="ECO:0007669"/>
    <property type="project" value="TreeGrafter"/>
</dbReference>
<evidence type="ECO:0000256" key="4">
    <source>
        <dbReference type="SAM" id="MobiDB-lite"/>
    </source>
</evidence>
<keyword evidence="3" id="KW-0597">Phosphoprotein</keyword>
<dbReference type="CDD" id="cd00075">
    <property type="entry name" value="HATPase"/>
    <property type="match status" value="1"/>
</dbReference>
<feature type="domain" description="Histidine kinase" evidence="6">
    <location>
        <begin position="225"/>
        <end position="461"/>
    </location>
</feature>
<dbReference type="RefSeq" id="WP_102607812.1">
    <property type="nucleotide sequence ID" value="NZ_CADIKD010000005.1"/>
</dbReference>
<dbReference type="InterPro" id="IPR036890">
    <property type="entry name" value="HATPase_C_sf"/>
</dbReference>
<dbReference type="Gene3D" id="3.30.565.10">
    <property type="entry name" value="Histidine kinase-like ATPase, C-terminal domain"/>
    <property type="match status" value="1"/>
</dbReference>